<name>A0A6G8KY71_9MICO</name>
<evidence type="ECO:0008006" key="4">
    <source>
        <dbReference type="Google" id="ProtNLM"/>
    </source>
</evidence>
<evidence type="ECO:0000313" key="3">
    <source>
        <dbReference type="Proteomes" id="UP000501518"/>
    </source>
</evidence>
<feature type="coiled-coil region" evidence="1">
    <location>
        <begin position="5"/>
        <end position="32"/>
    </location>
</feature>
<dbReference type="EMBL" id="CP035810">
    <property type="protein sequence ID" value="QIN29764.1"/>
    <property type="molecule type" value="Genomic_DNA"/>
</dbReference>
<evidence type="ECO:0000313" key="2">
    <source>
        <dbReference type="EMBL" id="QIN29764.1"/>
    </source>
</evidence>
<dbReference type="RefSeq" id="WP_165884145.1">
    <property type="nucleotide sequence ID" value="NZ_CP035810.1"/>
</dbReference>
<organism evidence="2 3">
    <name type="scientific">Brevibacterium luteolum</name>
    <dbReference type="NCBI Taxonomy" id="199591"/>
    <lineage>
        <taxon>Bacteria</taxon>
        <taxon>Bacillati</taxon>
        <taxon>Actinomycetota</taxon>
        <taxon>Actinomycetes</taxon>
        <taxon>Micrococcales</taxon>
        <taxon>Brevibacteriaceae</taxon>
        <taxon>Brevibacterium</taxon>
    </lineage>
</organism>
<sequence length="67" mass="7255">MATTKALEQAEIDRLEAQVTASQRMASEEETDADRALGRKVLTGEMSADNAIAVRLAQIDAKHGITR</sequence>
<protein>
    <recommendedName>
        <fullName evidence="4">Antitoxin VbhA domain-containing protein</fullName>
    </recommendedName>
</protein>
<evidence type="ECO:0000256" key="1">
    <source>
        <dbReference type="SAM" id="Coils"/>
    </source>
</evidence>
<reference evidence="2 3" key="1">
    <citation type="submission" date="2019-02" db="EMBL/GenBank/DDBJ databases">
        <title>Complete Genome Sequence and Methylome Analysis of Brevibacterium luteolum NEB1784.</title>
        <authorList>
            <person name="Fomenkov A."/>
            <person name="Roberts R.J."/>
        </authorList>
    </citation>
    <scope>NUCLEOTIDE SEQUENCE [LARGE SCALE GENOMIC DNA]</scope>
    <source>
        <strain evidence="2 3">NEB1784</strain>
    </source>
</reference>
<accession>A0A6G8KY71</accession>
<dbReference type="KEGG" id="blut:EW640_11130"/>
<keyword evidence="1" id="KW-0175">Coiled coil</keyword>
<gene>
    <name evidence="2" type="ORF">EW640_11130</name>
</gene>
<dbReference type="AlphaFoldDB" id="A0A6G8KY71"/>
<proteinExistence type="predicted"/>
<dbReference type="Proteomes" id="UP000501518">
    <property type="component" value="Chromosome"/>
</dbReference>